<dbReference type="Proteomes" id="UP000694558">
    <property type="component" value="Chromosome 10"/>
</dbReference>
<dbReference type="PRINTS" id="PR00401">
    <property type="entry name" value="SH2DOMAIN"/>
</dbReference>
<dbReference type="Gene3D" id="3.30.505.10">
    <property type="entry name" value="SH2 domain"/>
    <property type="match status" value="1"/>
</dbReference>
<dbReference type="PROSITE" id="PS50001">
    <property type="entry name" value="SH2"/>
    <property type="match status" value="1"/>
</dbReference>
<accession>A0A8D3AYH8</accession>
<name>A0A8D3AYH8_SCOMX</name>
<evidence type="ECO:0000256" key="1">
    <source>
        <dbReference type="ARBA" id="ARBA00022999"/>
    </source>
</evidence>
<dbReference type="GeneTree" id="ENSGT00940000160977"/>
<sequence length="452" mass="50970">SDTFSYRHLSQISYKYSVTVHAGKRMLTLFTGCLEPNSHAEQTEGKLRELASKWFIETQVPLIVHNGFFPTWFLGFITRKDAEEILRLKEQGCFLVRLSKKAIGYILSYKGKDRFRHFVINQSEKGQFVVCGDCEAHDTMPDLIQYYKSSPIEPFGEYLTSSCFDLYDVIQINPNEKPVANVRAVNVLKQQTNSASEQQRTQPQKNLTNMACCVKQEVPPLPRRSRHVDSGHVPDQDGVVYAQLRKQTPWEIPRSQDHTVHSHLPGASPGWVEGSTAQHQTVSQCCPPGSVYYKLSLLESSKRRSLPLPDNSSDGEHYHKLSAPPHTPPRLSPTPIRQVPRMEKTDSCSSPGSRDHLGDSAVYHLAGKHGIPHTAPSGTSSGTLVKHSDSVYAEVPSEAPFSRLSRGNTYELIPGREDSVHLKPKSNTYELLEDVRPKSDKWKWLFPEAKRK</sequence>
<dbReference type="InterPro" id="IPR036860">
    <property type="entry name" value="SH2_dom_sf"/>
</dbReference>
<dbReference type="PANTHER" id="PTHR14388:SF6">
    <property type="entry name" value="SH2 DOMAIN-CONTAINING PROTEIN 7"/>
    <property type="match status" value="1"/>
</dbReference>
<proteinExistence type="predicted"/>
<dbReference type="Pfam" id="PF00017">
    <property type="entry name" value="SH2"/>
    <property type="match status" value="1"/>
</dbReference>
<dbReference type="SMART" id="SM00252">
    <property type="entry name" value="SH2"/>
    <property type="match status" value="1"/>
</dbReference>
<dbReference type="SUPFAM" id="SSF55550">
    <property type="entry name" value="SH2 domain"/>
    <property type="match status" value="1"/>
</dbReference>
<evidence type="ECO:0000313" key="5">
    <source>
        <dbReference type="Ensembl" id="ENSSMAP00000025593.2"/>
    </source>
</evidence>
<dbReference type="InterPro" id="IPR000980">
    <property type="entry name" value="SH2"/>
</dbReference>
<evidence type="ECO:0000313" key="6">
    <source>
        <dbReference type="Proteomes" id="UP000694558"/>
    </source>
</evidence>
<dbReference type="Ensembl" id="ENSSMAT00000025906.2">
    <property type="protein sequence ID" value="ENSSMAP00000025593.2"/>
    <property type="gene ID" value="ENSSMAG00000015663.2"/>
</dbReference>
<dbReference type="PANTHER" id="PTHR14388">
    <property type="entry name" value="T CELL-SPECIFIC ADAPTER PROTEIN TSAD"/>
    <property type="match status" value="1"/>
</dbReference>
<feature type="region of interest" description="Disordered" evidence="3">
    <location>
        <begin position="251"/>
        <end position="276"/>
    </location>
</feature>
<evidence type="ECO:0000256" key="3">
    <source>
        <dbReference type="SAM" id="MobiDB-lite"/>
    </source>
</evidence>
<evidence type="ECO:0000256" key="2">
    <source>
        <dbReference type="PROSITE-ProRule" id="PRU00191"/>
    </source>
</evidence>
<reference evidence="5" key="1">
    <citation type="submission" date="2023-05" db="EMBL/GenBank/DDBJ databases">
        <title>High-quality long-read genome of Scophthalmus maximus.</title>
        <authorList>
            <person name="Lien S."/>
            <person name="Martinez P."/>
        </authorList>
    </citation>
    <scope>NUCLEOTIDE SEQUENCE [LARGE SCALE GENOMIC DNA]</scope>
</reference>
<keyword evidence="1 2" id="KW-0727">SH2 domain</keyword>
<dbReference type="AlphaFoldDB" id="A0A8D3AYH8"/>
<feature type="region of interest" description="Disordered" evidence="3">
    <location>
        <begin position="304"/>
        <end position="359"/>
    </location>
</feature>
<dbReference type="GO" id="GO:0005737">
    <property type="term" value="C:cytoplasm"/>
    <property type="evidence" value="ECO:0007669"/>
    <property type="project" value="TreeGrafter"/>
</dbReference>
<organism evidence="5 6">
    <name type="scientific">Scophthalmus maximus</name>
    <name type="common">Turbot</name>
    <name type="synonym">Psetta maxima</name>
    <dbReference type="NCBI Taxonomy" id="52904"/>
    <lineage>
        <taxon>Eukaryota</taxon>
        <taxon>Metazoa</taxon>
        <taxon>Chordata</taxon>
        <taxon>Craniata</taxon>
        <taxon>Vertebrata</taxon>
        <taxon>Euteleostomi</taxon>
        <taxon>Actinopterygii</taxon>
        <taxon>Neopterygii</taxon>
        <taxon>Teleostei</taxon>
        <taxon>Neoteleostei</taxon>
        <taxon>Acanthomorphata</taxon>
        <taxon>Carangaria</taxon>
        <taxon>Pleuronectiformes</taxon>
        <taxon>Pleuronectoidei</taxon>
        <taxon>Scophthalmidae</taxon>
        <taxon>Scophthalmus</taxon>
    </lineage>
</organism>
<feature type="domain" description="SH2" evidence="4">
    <location>
        <begin position="72"/>
        <end position="163"/>
    </location>
</feature>
<evidence type="ECO:0000259" key="4">
    <source>
        <dbReference type="PROSITE" id="PS50001"/>
    </source>
</evidence>
<protein>
    <submittedName>
        <fullName evidence="5">SH2 domain containing 7</fullName>
    </submittedName>
</protein>
<reference evidence="5" key="2">
    <citation type="submission" date="2025-08" db="UniProtKB">
        <authorList>
            <consortium name="Ensembl"/>
        </authorList>
    </citation>
    <scope>IDENTIFICATION</scope>
</reference>
<gene>
    <name evidence="5" type="primary">SH2D7</name>
</gene>